<keyword evidence="12" id="KW-1185">Reference proteome</keyword>
<dbReference type="RefSeq" id="WP_254152383.1">
    <property type="nucleotide sequence ID" value="NZ_JAHESD010000005.1"/>
</dbReference>
<dbReference type="Gene3D" id="3.40.50.300">
    <property type="entry name" value="P-loop containing nucleotide triphosphate hydrolases"/>
    <property type="match status" value="1"/>
</dbReference>
<sequence length="154" mass="17613">MFHDVKDRIFENVAISDLPKVAKDLLKEAMGCRVWLFNGEMGAGKTTLIKELCNTLGVVDNMSSPTFSIVNEYATLSHETIYHFDFYRIKNEAEAYDIGTEEYFDSGNYCFIEWPEKIPSLIPQNHVEVNITTQSETLRTIALSVHDGQEKNRI</sequence>
<keyword evidence="9" id="KW-0460">Magnesium</keyword>
<accession>A0ABS5VN45</accession>
<organism evidence="11 12">
    <name type="scientific">Chryseosolibacter indicus</name>
    <dbReference type="NCBI Taxonomy" id="2782351"/>
    <lineage>
        <taxon>Bacteria</taxon>
        <taxon>Pseudomonadati</taxon>
        <taxon>Bacteroidota</taxon>
        <taxon>Cytophagia</taxon>
        <taxon>Cytophagales</taxon>
        <taxon>Chryseotaleaceae</taxon>
        <taxon>Chryseosolibacter</taxon>
    </lineage>
</organism>
<reference evidence="11 12" key="1">
    <citation type="submission" date="2021-05" db="EMBL/GenBank/DDBJ databases">
        <title>A Polyphasic approach of four new species of the genus Ohtaekwangia: Ohtaekwangia histidinii sp. nov., Ohtaekwangia cretensis sp. nov., Ohtaekwangia indiensis sp. nov., Ohtaekwangia reichenbachii sp. nov. from diverse environment.</title>
        <authorList>
            <person name="Octaviana S."/>
        </authorList>
    </citation>
    <scope>NUCLEOTIDE SEQUENCE [LARGE SCALE GENOMIC DNA]</scope>
    <source>
        <strain evidence="11 12">PWU20</strain>
    </source>
</reference>
<evidence type="ECO:0000256" key="8">
    <source>
        <dbReference type="ARBA" id="ARBA00022840"/>
    </source>
</evidence>
<comment type="caution">
    <text evidence="11">The sequence shown here is derived from an EMBL/GenBank/DDBJ whole genome shotgun (WGS) entry which is preliminary data.</text>
</comment>
<proteinExistence type="inferred from homology"/>
<dbReference type="PANTHER" id="PTHR33540">
    <property type="entry name" value="TRNA THREONYLCARBAMOYLADENOSINE BIOSYNTHESIS PROTEIN TSAE"/>
    <property type="match status" value="1"/>
</dbReference>
<evidence type="ECO:0000256" key="4">
    <source>
        <dbReference type="ARBA" id="ARBA00022490"/>
    </source>
</evidence>
<evidence type="ECO:0000256" key="6">
    <source>
        <dbReference type="ARBA" id="ARBA00022723"/>
    </source>
</evidence>
<keyword evidence="7" id="KW-0547">Nucleotide-binding</keyword>
<dbReference type="PANTHER" id="PTHR33540:SF2">
    <property type="entry name" value="TRNA THREONYLCARBAMOYLADENOSINE BIOSYNTHESIS PROTEIN TSAE"/>
    <property type="match status" value="1"/>
</dbReference>
<dbReference type="InterPro" id="IPR003442">
    <property type="entry name" value="T6A_TsaE"/>
</dbReference>
<evidence type="ECO:0000256" key="7">
    <source>
        <dbReference type="ARBA" id="ARBA00022741"/>
    </source>
</evidence>
<evidence type="ECO:0000313" key="12">
    <source>
        <dbReference type="Proteomes" id="UP000772618"/>
    </source>
</evidence>
<keyword evidence="8" id="KW-0067">ATP-binding</keyword>
<dbReference type="Pfam" id="PF02367">
    <property type="entry name" value="TsaE"/>
    <property type="match status" value="1"/>
</dbReference>
<name>A0ABS5VN45_9BACT</name>
<evidence type="ECO:0000256" key="9">
    <source>
        <dbReference type="ARBA" id="ARBA00022842"/>
    </source>
</evidence>
<evidence type="ECO:0000256" key="2">
    <source>
        <dbReference type="ARBA" id="ARBA00007599"/>
    </source>
</evidence>
<comment type="similarity">
    <text evidence="2">Belongs to the TsaE family.</text>
</comment>
<dbReference type="NCBIfam" id="TIGR00150">
    <property type="entry name" value="T6A_YjeE"/>
    <property type="match status" value="1"/>
</dbReference>
<evidence type="ECO:0000256" key="1">
    <source>
        <dbReference type="ARBA" id="ARBA00004496"/>
    </source>
</evidence>
<protein>
    <recommendedName>
        <fullName evidence="3">tRNA threonylcarbamoyladenosine biosynthesis protein TsaE</fullName>
    </recommendedName>
    <alternativeName>
        <fullName evidence="10">t(6)A37 threonylcarbamoyladenosine biosynthesis protein TsaE</fullName>
    </alternativeName>
</protein>
<dbReference type="SUPFAM" id="SSF52540">
    <property type="entry name" value="P-loop containing nucleoside triphosphate hydrolases"/>
    <property type="match status" value="1"/>
</dbReference>
<evidence type="ECO:0000256" key="3">
    <source>
        <dbReference type="ARBA" id="ARBA00019010"/>
    </source>
</evidence>
<keyword evidence="6" id="KW-0479">Metal-binding</keyword>
<dbReference type="InterPro" id="IPR027417">
    <property type="entry name" value="P-loop_NTPase"/>
</dbReference>
<dbReference type="EMBL" id="JAHESD010000005">
    <property type="protein sequence ID" value="MBT1702443.1"/>
    <property type="molecule type" value="Genomic_DNA"/>
</dbReference>
<dbReference type="Proteomes" id="UP000772618">
    <property type="component" value="Unassembled WGS sequence"/>
</dbReference>
<evidence type="ECO:0000256" key="10">
    <source>
        <dbReference type="ARBA" id="ARBA00032441"/>
    </source>
</evidence>
<gene>
    <name evidence="11" type="primary">tsaE</name>
    <name evidence="11" type="ORF">KK060_04080</name>
</gene>
<comment type="subcellular location">
    <subcellularLocation>
        <location evidence="1">Cytoplasm</location>
    </subcellularLocation>
</comment>
<keyword evidence="4" id="KW-0963">Cytoplasm</keyword>
<keyword evidence="5" id="KW-0819">tRNA processing</keyword>
<evidence type="ECO:0000313" key="11">
    <source>
        <dbReference type="EMBL" id="MBT1702443.1"/>
    </source>
</evidence>
<evidence type="ECO:0000256" key="5">
    <source>
        <dbReference type="ARBA" id="ARBA00022694"/>
    </source>
</evidence>